<dbReference type="Pfam" id="PF13719">
    <property type="entry name" value="Zn_ribbon_5"/>
    <property type="match status" value="1"/>
</dbReference>
<name>A0A261RR12_9BORD</name>
<keyword evidence="2" id="KW-1133">Transmembrane helix</keyword>
<keyword evidence="5" id="KW-1185">Reference proteome</keyword>
<evidence type="ECO:0000313" key="5">
    <source>
        <dbReference type="Proteomes" id="UP000216947"/>
    </source>
</evidence>
<feature type="transmembrane region" description="Helical" evidence="2">
    <location>
        <begin position="244"/>
        <end position="264"/>
    </location>
</feature>
<dbReference type="NCBIfam" id="TIGR02098">
    <property type="entry name" value="MJ0042_CXXC"/>
    <property type="match status" value="1"/>
</dbReference>
<dbReference type="InterPro" id="IPR011723">
    <property type="entry name" value="Znf/thioredoxin_put"/>
</dbReference>
<accession>A0A261RR12</accession>
<feature type="domain" description="Zinc finger/thioredoxin putative" evidence="3">
    <location>
        <begin position="3"/>
        <end position="38"/>
    </location>
</feature>
<reference evidence="5" key="1">
    <citation type="submission" date="2017-05" db="EMBL/GenBank/DDBJ databases">
        <title>Complete and WGS of Bordetella genogroups.</title>
        <authorList>
            <person name="Spilker T."/>
            <person name="Lipuma J."/>
        </authorList>
    </citation>
    <scope>NUCLEOTIDE SEQUENCE [LARGE SCALE GENOMIC DNA]</scope>
    <source>
        <strain evidence="5">AU18089</strain>
    </source>
</reference>
<dbReference type="RefSeq" id="WP_094795830.1">
    <property type="nucleotide sequence ID" value="NZ_NEVK01000001.1"/>
</dbReference>
<gene>
    <name evidence="4" type="ORF">CAL19_01630</name>
</gene>
<feature type="compositionally biased region" description="Pro residues" evidence="1">
    <location>
        <begin position="64"/>
        <end position="103"/>
    </location>
</feature>
<keyword evidence="2" id="KW-0812">Transmembrane</keyword>
<dbReference type="AlphaFoldDB" id="A0A261RR12"/>
<feature type="compositionally biased region" description="Acidic residues" evidence="1">
    <location>
        <begin position="152"/>
        <end position="170"/>
    </location>
</feature>
<dbReference type="Proteomes" id="UP000216947">
    <property type="component" value="Unassembled WGS sequence"/>
</dbReference>
<feature type="region of interest" description="Disordered" evidence="1">
    <location>
        <begin position="60"/>
        <end position="187"/>
    </location>
</feature>
<feature type="compositionally biased region" description="Low complexity" evidence="1">
    <location>
        <begin position="173"/>
        <end position="187"/>
    </location>
</feature>
<dbReference type="InterPro" id="IPR021834">
    <property type="entry name" value="DUF3426"/>
</dbReference>
<evidence type="ECO:0000259" key="3">
    <source>
        <dbReference type="Pfam" id="PF13719"/>
    </source>
</evidence>
<evidence type="ECO:0000256" key="1">
    <source>
        <dbReference type="SAM" id="MobiDB-lite"/>
    </source>
</evidence>
<evidence type="ECO:0000313" key="4">
    <source>
        <dbReference type="EMBL" id="OZI27459.1"/>
    </source>
</evidence>
<dbReference type="EMBL" id="NEVK01000001">
    <property type="protein sequence ID" value="OZI27459.1"/>
    <property type="molecule type" value="Genomic_DNA"/>
</dbReference>
<organism evidence="4 5">
    <name type="scientific">Bordetella genomosp. 7</name>
    <dbReference type="NCBI Taxonomy" id="1416805"/>
    <lineage>
        <taxon>Bacteria</taxon>
        <taxon>Pseudomonadati</taxon>
        <taxon>Pseudomonadota</taxon>
        <taxon>Betaproteobacteria</taxon>
        <taxon>Burkholderiales</taxon>
        <taxon>Alcaligenaceae</taxon>
        <taxon>Bordetella</taxon>
    </lineage>
</organism>
<feature type="compositionally biased region" description="Basic and acidic residues" evidence="1">
    <location>
        <begin position="134"/>
        <end position="151"/>
    </location>
</feature>
<proteinExistence type="predicted"/>
<comment type="caution">
    <text evidence="4">The sequence shown here is derived from an EMBL/GenBank/DDBJ whole genome shotgun (WGS) entry which is preliminary data.</text>
</comment>
<evidence type="ECO:0000256" key="2">
    <source>
        <dbReference type="SAM" id="Phobius"/>
    </source>
</evidence>
<dbReference type="Pfam" id="PF11906">
    <property type="entry name" value="DUF3426"/>
    <property type="match status" value="1"/>
</dbReference>
<protein>
    <recommendedName>
        <fullName evidence="3">Zinc finger/thioredoxin putative domain-containing protein</fullName>
    </recommendedName>
</protein>
<keyword evidence="2" id="KW-0472">Membrane</keyword>
<sequence>MALTTRCPHCGTAFKVVPDQLRVRNGLVRCGACDTVFDGRACLVAQIPQTLSAAAVAPSAVPRAPAPPPVSEPSLPEPSVPEPSVPVPLPQRPIPEPSLPEPSIPERAIPEPAASRAEPQLRAAPPTPPAVLRGRTDIRRHDPYLGRHSMDDEAPGFEEQPEDYGSEPDDAPAHIAAPAPSPVAGGAPGGYVPEAHGDYPDPDVVPAVRGEARTRYYGVTDVGRSPPEFLDPERQARRSMVRSLWGYGCVLGLLLLALQVVYVYRTAIAVAMPQLRPLLTSVCEPLGCEIGYARRIERIFITASSLQPPRGQAGAQGQDDGSRLILRVSLRNRYDRPQHWPALRLDLTDLSDTVVVRKVLLPDDYLPPGQSAAPFEPGAERNIEVPIEVKGAQVNGYQLDKFFP</sequence>